<dbReference type="AlphaFoldDB" id="A0A7H9ALT3"/>
<evidence type="ECO:0000313" key="2">
    <source>
        <dbReference type="Proteomes" id="UP000509302"/>
    </source>
</evidence>
<sequence>MIHLTKWIIVFLIGIFCEHLASSQSIKLKRTFWIESVKNIELRKNNGTGFLYPYNLPDAHGEALALFRSYQTPVNNGFSIVELSDLDKIPKALKDRFKFSGSDIDQTNDTLVIAAFYSRTKDASVISGLNERRISPYAAVLTLSEPMPQFEFFRLDLSKAMTKEEKF</sequence>
<dbReference type="KEGG" id="cagg:HYG79_03125"/>
<dbReference type="RefSeq" id="WP_179240711.1">
    <property type="nucleotide sequence ID" value="NZ_CP058595.1"/>
</dbReference>
<dbReference type="Proteomes" id="UP000509302">
    <property type="component" value="Chromosome"/>
</dbReference>
<organism evidence="1 2">
    <name type="scientific">Costertonia aggregata</name>
    <dbReference type="NCBI Taxonomy" id="343403"/>
    <lineage>
        <taxon>Bacteria</taxon>
        <taxon>Pseudomonadati</taxon>
        <taxon>Bacteroidota</taxon>
        <taxon>Flavobacteriia</taxon>
        <taxon>Flavobacteriales</taxon>
        <taxon>Flavobacteriaceae</taxon>
        <taxon>Costertonia</taxon>
    </lineage>
</organism>
<name>A0A7H9ALT3_9FLAO</name>
<dbReference type="EMBL" id="CP058595">
    <property type="protein sequence ID" value="QLG44377.1"/>
    <property type="molecule type" value="Genomic_DNA"/>
</dbReference>
<accession>A0A7H9ALT3</accession>
<evidence type="ECO:0000313" key="1">
    <source>
        <dbReference type="EMBL" id="QLG44377.1"/>
    </source>
</evidence>
<protein>
    <submittedName>
        <fullName evidence="1">Uncharacterized protein</fullName>
    </submittedName>
</protein>
<reference evidence="1 2" key="1">
    <citation type="journal article" date="2006" name="Int. J. Syst. Evol. Microbiol.">
        <title>Costertonia aggregata gen. nov., sp. nov., a mesophilic marine bacterium of the family Flavobacteriaceae, isolated from a mature biofilm.</title>
        <authorList>
            <person name="Kwon K.K."/>
            <person name="Lee Y.K."/>
            <person name="Lee H.K."/>
        </authorList>
    </citation>
    <scope>NUCLEOTIDE SEQUENCE [LARGE SCALE GENOMIC DNA]</scope>
    <source>
        <strain evidence="1 2">KCCM 42265</strain>
    </source>
</reference>
<keyword evidence="2" id="KW-1185">Reference proteome</keyword>
<gene>
    <name evidence="1" type="ORF">HYG79_03125</name>
</gene>
<proteinExistence type="predicted"/>